<accession>A0AAW2NPZ6</accession>
<dbReference type="AlphaFoldDB" id="A0AAW2NPZ6"/>
<reference evidence="1" key="1">
    <citation type="submission" date="2020-06" db="EMBL/GenBank/DDBJ databases">
        <authorList>
            <person name="Li T."/>
            <person name="Hu X."/>
            <person name="Zhang T."/>
            <person name="Song X."/>
            <person name="Zhang H."/>
            <person name="Dai N."/>
            <person name="Sheng W."/>
            <person name="Hou X."/>
            <person name="Wei L."/>
        </authorList>
    </citation>
    <scope>NUCLEOTIDE SEQUENCE</scope>
    <source>
        <strain evidence="1">G02</strain>
        <tissue evidence="1">Leaf</tissue>
    </source>
</reference>
<dbReference type="EMBL" id="JACGWJ010000019">
    <property type="protein sequence ID" value="KAL0345575.1"/>
    <property type="molecule type" value="Genomic_DNA"/>
</dbReference>
<name>A0AAW2NPZ6_SESRA</name>
<protein>
    <submittedName>
        <fullName evidence="1">Uncharacterized protein</fullName>
    </submittedName>
</protein>
<gene>
    <name evidence="1" type="ORF">Sradi_4388800</name>
</gene>
<proteinExistence type="predicted"/>
<sequence length="56" mass="6140">MHEVDDHQVWACLAKGAIFILEWFCLEAVVERQCSSGTRVDPLAGVSSGECKCDQA</sequence>
<evidence type="ECO:0000313" key="1">
    <source>
        <dbReference type="EMBL" id="KAL0345575.1"/>
    </source>
</evidence>
<comment type="caution">
    <text evidence="1">The sequence shown here is derived from an EMBL/GenBank/DDBJ whole genome shotgun (WGS) entry which is preliminary data.</text>
</comment>
<organism evidence="1">
    <name type="scientific">Sesamum radiatum</name>
    <name type="common">Black benniseed</name>
    <dbReference type="NCBI Taxonomy" id="300843"/>
    <lineage>
        <taxon>Eukaryota</taxon>
        <taxon>Viridiplantae</taxon>
        <taxon>Streptophyta</taxon>
        <taxon>Embryophyta</taxon>
        <taxon>Tracheophyta</taxon>
        <taxon>Spermatophyta</taxon>
        <taxon>Magnoliopsida</taxon>
        <taxon>eudicotyledons</taxon>
        <taxon>Gunneridae</taxon>
        <taxon>Pentapetalae</taxon>
        <taxon>asterids</taxon>
        <taxon>lamiids</taxon>
        <taxon>Lamiales</taxon>
        <taxon>Pedaliaceae</taxon>
        <taxon>Sesamum</taxon>
    </lineage>
</organism>
<reference evidence="1" key="2">
    <citation type="journal article" date="2024" name="Plant">
        <title>Genomic evolution and insights into agronomic trait innovations of Sesamum species.</title>
        <authorList>
            <person name="Miao H."/>
            <person name="Wang L."/>
            <person name="Qu L."/>
            <person name="Liu H."/>
            <person name="Sun Y."/>
            <person name="Le M."/>
            <person name="Wang Q."/>
            <person name="Wei S."/>
            <person name="Zheng Y."/>
            <person name="Lin W."/>
            <person name="Duan Y."/>
            <person name="Cao H."/>
            <person name="Xiong S."/>
            <person name="Wang X."/>
            <person name="Wei L."/>
            <person name="Li C."/>
            <person name="Ma Q."/>
            <person name="Ju M."/>
            <person name="Zhao R."/>
            <person name="Li G."/>
            <person name="Mu C."/>
            <person name="Tian Q."/>
            <person name="Mei H."/>
            <person name="Zhang T."/>
            <person name="Gao T."/>
            <person name="Zhang H."/>
        </authorList>
    </citation>
    <scope>NUCLEOTIDE SEQUENCE</scope>
    <source>
        <strain evidence="1">G02</strain>
    </source>
</reference>